<dbReference type="Proteomes" id="UP000266723">
    <property type="component" value="Unassembled WGS sequence"/>
</dbReference>
<keyword evidence="5" id="KW-0963">Cytoplasm</keyword>
<feature type="compositionally biased region" description="Basic and acidic residues" evidence="13">
    <location>
        <begin position="249"/>
        <end position="260"/>
    </location>
</feature>
<evidence type="ECO:0000256" key="11">
    <source>
        <dbReference type="ARBA" id="ARBA00023187"/>
    </source>
</evidence>
<keyword evidence="10" id="KW-0866">Nonsense-mediated mRNA decay</keyword>
<evidence type="ECO:0000259" key="14">
    <source>
        <dbReference type="SMART" id="SM01044"/>
    </source>
</evidence>
<gene>
    <name evidence="15" type="ORF">DY000_02045394</name>
</gene>
<feature type="compositionally biased region" description="Low complexity" evidence="13">
    <location>
        <begin position="193"/>
        <end position="208"/>
    </location>
</feature>
<evidence type="ECO:0000313" key="15">
    <source>
        <dbReference type="EMBL" id="KAF3610317.1"/>
    </source>
</evidence>
<evidence type="ECO:0000256" key="2">
    <source>
        <dbReference type="ARBA" id="ARBA00004496"/>
    </source>
</evidence>
<comment type="similarity">
    <text evidence="3">Belongs to the CASC3 family.</text>
</comment>
<proteinExistence type="inferred from homology"/>
<comment type="caution">
    <text evidence="15">The sequence shown here is derived from an EMBL/GenBank/DDBJ whole genome shotgun (WGS) entry which is preliminary data.</text>
</comment>
<evidence type="ECO:0000256" key="9">
    <source>
        <dbReference type="ARBA" id="ARBA00022884"/>
    </source>
</evidence>
<organism evidence="15 16">
    <name type="scientific">Brassica cretica</name>
    <name type="common">Mustard</name>
    <dbReference type="NCBI Taxonomy" id="69181"/>
    <lineage>
        <taxon>Eukaryota</taxon>
        <taxon>Viridiplantae</taxon>
        <taxon>Streptophyta</taxon>
        <taxon>Embryophyta</taxon>
        <taxon>Tracheophyta</taxon>
        <taxon>Spermatophyta</taxon>
        <taxon>Magnoliopsida</taxon>
        <taxon>eudicotyledons</taxon>
        <taxon>Gunneridae</taxon>
        <taxon>Pentapetalae</taxon>
        <taxon>rosids</taxon>
        <taxon>malvids</taxon>
        <taxon>Brassicales</taxon>
        <taxon>Brassicaceae</taxon>
        <taxon>Brassiceae</taxon>
        <taxon>Brassica</taxon>
    </lineage>
</organism>
<evidence type="ECO:0000256" key="1">
    <source>
        <dbReference type="ARBA" id="ARBA00004123"/>
    </source>
</evidence>
<dbReference type="Pfam" id="PF09405">
    <property type="entry name" value="Btz"/>
    <property type="match status" value="1"/>
</dbReference>
<keyword evidence="11" id="KW-0508">mRNA splicing</keyword>
<evidence type="ECO:0000256" key="13">
    <source>
        <dbReference type="SAM" id="MobiDB-lite"/>
    </source>
</evidence>
<feature type="compositionally biased region" description="Basic and acidic residues" evidence="13">
    <location>
        <begin position="149"/>
        <end position="161"/>
    </location>
</feature>
<evidence type="ECO:0000256" key="10">
    <source>
        <dbReference type="ARBA" id="ARBA00023161"/>
    </source>
</evidence>
<feature type="region of interest" description="Disordered" evidence="13">
    <location>
        <begin position="1"/>
        <end position="292"/>
    </location>
</feature>
<sequence length="629" mass="68417">MAQADAGEPEYESDPEELKRSLAARRREASDDEETDDEGVKNLRVEIDSDSEQSDEQDGAVKYDNDENKSEDGEESYEEEEGDEYLDDDKRSKIVEDAAGHVDGEEEKEKQSAAVPTGGAFYMHDDRFQELSAGRSRRGRGGRRPWGSGDERKWGHDKYEEMNTTQEQHYDQKASRGRHRGRGRGRGQGLGNIRGRSSNASSSNGQQIFVPKAATREGESRKDGTPLSKGNQAHSVQKKQLRNSRGSQHWHEKGTHHDSQRSPSAPAKTGNEYAHTKKNVVASSLSSASPPFYPSVSSSNVAHGIQVGMEKLHTNESVTSSGKKYRNTRSVYLPVNTARNVRSTSQGRGAPAAGNVFYPQSHSQGDNMQLNGDSKGTGQSYTRSSTQNTSSSKNRYPPGEIESASETGASFGKGKGTLQPSGSGSLMYSGSHVMGRAESLSSGDNSNFPAFLPVMQFGGQHGGVPTFGMAFPGYYQPENGVGNPEMTWMPVLTGPGALGASYSPPYTTIDGSYQAHKPGLPSSARSSSKGNSTNNLNDLENPVESPEVTESGVSKRQNNNPSKQPRRIHVEYVMWNMIRSKTRGYLSCRWCLCRALALLQASLLLTLAAIVPAFLREVVVSSLGQPVCF</sequence>
<feature type="compositionally biased region" description="Acidic residues" evidence="13">
    <location>
        <begin position="48"/>
        <end position="58"/>
    </location>
</feature>
<dbReference type="SMART" id="SM01044">
    <property type="entry name" value="Btz"/>
    <property type="match status" value="1"/>
</dbReference>
<feature type="compositionally biased region" description="Basic residues" evidence="13">
    <location>
        <begin position="175"/>
        <end position="185"/>
    </location>
</feature>
<feature type="compositionally biased region" description="Basic and acidic residues" evidence="13">
    <location>
        <begin position="88"/>
        <end position="111"/>
    </location>
</feature>
<keyword evidence="4" id="KW-0813">Transport</keyword>
<evidence type="ECO:0000256" key="3">
    <source>
        <dbReference type="ARBA" id="ARBA00009548"/>
    </source>
</evidence>
<evidence type="ECO:0000256" key="5">
    <source>
        <dbReference type="ARBA" id="ARBA00022490"/>
    </source>
</evidence>
<name>A0ABQ7F360_BRACR</name>
<feature type="compositionally biased region" description="Basic and acidic residues" evidence="13">
    <location>
        <begin position="16"/>
        <end position="29"/>
    </location>
</feature>
<accession>A0ABQ7F360</accession>
<feature type="domain" description="Btz" evidence="14">
    <location>
        <begin position="78"/>
        <end position="187"/>
    </location>
</feature>
<evidence type="ECO:0000256" key="8">
    <source>
        <dbReference type="ARBA" id="ARBA00022845"/>
    </source>
</evidence>
<keyword evidence="9" id="KW-0694">RNA-binding</keyword>
<feature type="compositionally biased region" description="Polar residues" evidence="13">
    <location>
        <begin position="523"/>
        <end position="538"/>
    </location>
</feature>
<evidence type="ECO:0000256" key="7">
    <source>
        <dbReference type="ARBA" id="ARBA00022816"/>
    </source>
</evidence>
<dbReference type="InterPro" id="IPR044796">
    <property type="entry name" value="MLN51_plant"/>
</dbReference>
<feature type="region of interest" description="Disordered" evidence="13">
    <location>
        <begin position="340"/>
        <end position="424"/>
    </location>
</feature>
<feature type="compositionally biased region" description="Acidic residues" evidence="13">
    <location>
        <begin position="72"/>
        <end position="87"/>
    </location>
</feature>
<keyword evidence="8" id="KW-0810">Translation regulation</keyword>
<evidence type="ECO:0000313" key="16">
    <source>
        <dbReference type="Proteomes" id="UP000266723"/>
    </source>
</evidence>
<dbReference type="InterPro" id="IPR018545">
    <property type="entry name" value="Btz_dom"/>
</dbReference>
<keyword evidence="16" id="KW-1185">Reference proteome</keyword>
<protein>
    <recommendedName>
        <fullName evidence="14">Btz domain-containing protein</fullName>
    </recommendedName>
</protein>
<feature type="region of interest" description="Disordered" evidence="13">
    <location>
        <begin position="513"/>
        <end position="564"/>
    </location>
</feature>
<evidence type="ECO:0000256" key="6">
    <source>
        <dbReference type="ARBA" id="ARBA00022664"/>
    </source>
</evidence>
<evidence type="ECO:0000256" key="4">
    <source>
        <dbReference type="ARBA" id="ARBA00022448"/>
    </source>
</evidence>
<dbReference type="PANTHER" id="PTHR46837">
    <property type="entry name" value="PROTEIN MLN51 HOMOLOG"/>
    <property type="match status" value="1"/>
</dbReference>
<feature type="compositionally biased region" description="Polar residues" evidence="13">
    <location>
        <begin position="358"/>
        <end position="394"/>
    </location>
</feature>
<feature type="compositionally biased region" description="Basic and acidic residues" evidence="13">
    <location>
        <begin position="38"/>
        <end position="47"/>
    </location>
</feature>
<evidence type="ECO:0000256" key="12">
    <source>
        <dbReference type="ARBA" id="ARBA00023242"/>
    </source>
</evidence>
<keyword evidence="6" id="KW-0507">mRNA processing</keyword>
<feature type="compositionally biased region" description="Basic and acidic residues" evidence="13">
    <location>
        <begin position="214"/>
        <end position="224"/>
    </location>
</feature>
<keyword evidence="12" id="KW-0539">Nucleus</keyword>
<feature type="compositionally biased region" description="Polar residues" evidence="13">
    <location>
        <begin position="551"/>
        <end position="563"/>
    </location>
</feature>
<keyword evidence="7" id="KW-0509">mRNA transport</keyword>
<feature type="compositionally biased region" description="Basic and acidic residues" evidence="13">
    <location>
        <begin position="59"/>
        <end position="71"/>
    </location>
</feature>
<dbReference type="EMBL" id="QGKV02000297">
    <property type="protein sequence ID" value="KAF3610317.1"/>
    <property type="molecule type" value="Genomic_DNA"/>
</dbReference>
<comment type="subcellular location">
    <subcellularLocation>
        <location evidence="2">Cytoplasm</location>
    </subcellularLocation>
    <subcellularLocation>
        <location evidence="1">Nucleus</location>
    </subcellularLocation>
</comment>
<dbReference type="PANTHER" id="PTHR46837:SF6">
    <property type="entry name" value="CASC3_BARENTSZ EIF4AIII BINDING PROTEIN"/>
    <property type="match status" value="1"/>
</dbReference>
<reference evidence="15 16" key="1">
    <citation type="journal article" date="2020" name="BMC Genomics">
        <title>Intraspecific diversification of the crop wild relative Brassica cretica Lam. using demographic model selection.</title>
        <authorList>
            <person name="Kioukis A."/>
            <person name="Michalopoulou V.A."/>
            <person name="Briers L."/>
            <person name="Pirintsos S."/>
            <person name="Studholme D.J."/>
            <person name="Pavlidis P."/>
            <person name="Sarris P.F."/>
        </authorList>
    </citation>
    <scope>NUCLEOTIDE SEQUENCE [LARGE SCALE GENOMIC DNA]</scope>
    <source>
        <strain evidence="16">cv. PFS-1207/04</strain>
    </source>
</reference>